<keyword evidence="7" id="KW-0564">Palmitate</keyword>
<dbReference type="InterPro" id="IPR012674">
    <property type="entry name" value="Calycin"/>
</dbReference>
<dbReference type="FunFam" id="2.40.128.20:FF:000002">
    <property type="entry name" value="Outer membrane lipoprotein Blc"/>
    <property type="match status" value="1"/>
</dbReference>
<keyword evidence="9 12" id="KW-0449">Lipoprotein</keyword>
<comment type="similarity">
    <text evidence="2 12">Belongs to the calycin superfamily. Lipocalin family.</text>
</comment>
<dbReference type="Proteomes" id="UP001152485">
    <property type="component" value="Unassembled WGS sequence"/>
</dbReference>
<evidence type="ECO:0000259" key="13">
    <source>
        <dbReference type="Pfam" id="PF08212"/>
    </source>
</evidence>
<dbReference type="EMBL" id="CAMAPD010000017">
    <property type="protein sequence ID" value="CAH9064660.1"/>
    <property type="molecule type" value="Genomic_DNA"/>
</dbReference>
<evidence type="ECO:0000313" key="14">
    <source>
        <dbReference type="EMBL" id="CAH9063758.1"/>
    </source>
</evidence>
<dbReference type="PANTHER" id="PTHR10612">
    <property type="entry name" value="APOLIPOPROTEIN D"/>
    <property type="match status" value="1"/>
</dbReference>
<dbReference type="AlphaFoldDB" id="A0A9W4VU61"/>
<dbReference type="GO" id="GO:0006950">
    <property type="term" value="P:response to stress"/>
    <property type="evidence" value="ECO:0007669"/>
    <property type="project" value="UniProtKB-ARBA"/>
</dbReference>
<comment type="subcellular location">
    <subcellularLocation>
        <location evidence="1">Cell outer membrane</location>
        <topology evidence="1">Lipid-anchor</topology>
    </subcellularLocation>
</comment>
<evidence type="ECO:0000256" key="7">
    <source>
        <dbReference type="ARBA" id="ARBA00023139"/>
    </source>
</evidence>
<accession>A0A9W4VU61</accession>
<dbReference type="SUPFAM" id="SSF50814">
    <property type="entry name" value="Lipocalins"/>
    <property type="match status" value="1"/>
</dbReference>
<dbReference type="GO" id="GO:0009279">
    <property type="term" value="C:cell outer membrane"/>
    <property type="evidence" value="ECO:0007669"/>
    <property type="project" value="UniProtKB-SubCell"/>
</dbReference>
<comment type="subunit">
    <text evidence="3 12">Homodimer.</text>
</comment>
<keyword evidence="5 12" id="KW-0446">Lipid-binding</keyword>
<dbReference type="PIRSF" id="PIRSF036893">
    <property type="entry name" value="Lipocalin_ApoD"/>
    <property type="match status" value="1"/>
</dbReference>
<feature type="domain" description="Lipocalin/cytosolic fatty-acid binding" evidence="13">
    <location>
        <begin position="31"/>
        <end position="170"/>
    </location>
</feature>
<keyword evidence="4" id="KW-0732">Signal</keyword>
<dbReference type="RefSeq" id="WP_261594478.1">
    <property type="nucleotide sequence ID" value="NZ_CAMAPC010000016.1"/>
</dbReference>
<dbReference type="InterPro" id="IPR000566">
    <property type="entry name" value="Lipocln_cytosolic_FA-bd_dom"/>
</dbReference>
<dbReference type="PROSITE" id="PS00213">
    <property type="entry name" value="LIPOCALIN"/>
    <property type="match status" value="1"/>
</dbReference>
<dbReference type="Proteomes" id="UP001152467">
    <property type="component" value="Unassembled WGS sequence"/>
</dbReference>
<dbReference type="EMBL" id="CAMAPC010000016">
    <property type="protein sequence ID" value="CAH9063758.1"/>
    <property type="molecule type" value="Genomic_DNA"/>
</dbReference>
<keyword evidence="8 12" id="KW-0998">Cell outer membrane</keyword>
<dbReference type="InterPro" id="IPR022272">
    <property type="entry name" value="Lipocalin_CS"/>
</dbReference>
<name>A0A9W4VU61_9GAMM</name>
<dbReference type="PANTHER" id="PTHR10612:SF34">
    <property type="entry name" value="APOLIPOPROTEIN D"/>
    <property type="match status" value="1"/>
</dbReference>
<proteinExistence type="inferred from homology"/>
<organism evidence="14 16">
    <name type="scientific">Pseudoalteromonas holothuriae</name>
    <dbReference type="NCBI Taxonomy" id="2963714"/>
    <lineage>
        <taxon>Bacteria</taxon>
        <taxon>Pseudomonadati</taxon>
        <taxon>Pseudomonadota</taxon>
        <taxon>Gammaproteobacteria</taxon>
        <taxon>Alteromonadales</taxon>
        <taxon>Pseudoalteromonadaceae</taxon>
        <taxon>Pseudoalteromonas</taxon>
    </lineage>
</organism>
<comment type="function">
    <text evidence="10 12">Involved in the storage or transport of lipids necessary for membrane maintenance under stressful conditions. Displays a binding preference for lysophospholipids.</text>
</comment>
<evidence type="ECO:0000313" key="16">
    <source>
        <dbReference type="Proteomes" id="UP001152467"/>
    </source>
</evidence>
<sequence length="175" mass="20302">MKHLTLLFSFITLLTACTGLPTNIKPVSNFELDQYKGKWYEIARLNHSFEKDLTNVTATYSLNSDGSIKVINRGYNTQDNQWQQANGTAKFVSSPNEGHLKVSFFGPFYGSYVVFKLDKEDYQYAYVTSYNKEYLWLLARTPTVEQSIIDDFVQTVQQYDYAVEQLIYVQHNDIQ</sequence>
<evidence type="ECO:0000256" key="11">
    <source>
        <dbReference type="ARBA" id="ARBA00071217"/>
    </source>
</evidence>
<evidence type="ECO:0000256" key="12">
    <source>
        <dbReference type="PIRNR" id="PIRNR036893"/>
    </source>
</evidence>
<comment type="caution">
    <text evidence="14">The sequence shown here is derived from an EMBL/GenBank/DDBJ whole genome shotgun (WGS) entry which is preliminary data.</text>
</comment>
<evidence type="ECO:0000313" key="17">
    <source>
        <dbReference type="Proteomes" id="UP001152485"/>
    </source>
</evidence>
<evidence type="ECO:0000256" key="4">
    <source>
        <dbReference type="ARBA" id="ARBA00022729"/>
    </source>
</evidence>
<dbReference type="InterPro" id="IPR002446">
    <property type="entry name" value="Lipocalin_bac"/>
</dbReference>
<evidence type="ECO:0000256" key="5">
    <source>
        <dbReference type="ARBA" id="ARBA00023121"/>
    </source>
</evidence>
<dbReference type="PROSITE" id="PS51257">
    <property type="entry name" value="PROKAR_LIPOPROTEIN"/>
    <property type="match status" value="1"/>
</dbReference>
<keyword evidence="16" id="KW-1185">Reference proteome</keyword>
<dbReference type="Pfam" id="PF08212">
    <property type="entry name" value="Lipocalin_2"/>
    <property type="match status" value="1"/>
</dbReference>
<dbReference type="GO" id="GO:0008289">
    <property type="term" value="F:lipid binding"/>
    <property type="evidence" value="ECO:0007669"/>
    <property type="project" value="UniProtKB-UniRule"/>
</dbReference>
<dbReference type="InterPro" id="IPR022271">
    <property type="entry name" value="Lipocalin_ApoD"/>
</dbReference>
<evidence type="ECO:0000256" key="3">
    <source>
        <dbReference type="ARBA" id="ARBA00011738"/>
    </source>
</evidence>
<gene>
    <name evidence="14" type="primary">blc</name>
    <name evidence="14" type="ORF">PSECIP111854_03287</name>
    <name evidence="15" type="ORF">PSECIP111951_03186</name>
</gene>
<reference evidence="14 17" key="1">
    <citation type="submission" date="2022-07" db="EMBL/GenBank/DDBJ databases">
        <authorList>
            <person name="Criscuolo A."/>
        </authorList>
    </citation>
    <scope>NUCLEOTIDE SEQUENCE</scope>
    <source>
        <strain evidence="17">CIP 111951</strain>
        <strain evidence="14">CIP111854</strain>
        <strain evidence="15">CIP111951</strain>
    </source>
</reference>
<evidence type="ECO:0000256" key="2">
    <source>
        <dbReference type="ARBA" id="ARBA00006889"/>
    </source>
</evidence>
<evidence type="ECO:0000256" key="10">
    <source>
        <dbReference type="ARBA" id="ARBA00057024"/>
    </source>
</evidence>
<dbReference type="CDD" id="cd19438">
    <property type="entry name" value="lipocalin_Blc-like"/>
    <property type="match status" value="1"/>
</dbReference>
<evidence type="ECO:0000313" key="15">
    <source>
        <dbReference type="EMBL" id="CAH9064660.1"/>
    </source>
</evidence>
<dbReference type="PRINTS" id="PR01171">
    <property type="entry name" value="BCTLIPOCALIN"/>
</dbReference>
<evidence type="ECO:0000256" key="6">
    <source>
        <dbReference type="ARBA" id="ARBA00023136"/>
    </source>
</evidence>
<dbReference type="Gene3D" id="2.40.128.20">
    <property type="match status" value="1"/>
</dbReference>
<dbReference type="InterPro" id="IPR047202">
    <property type="entry name" value="Lipocalin_Blc-like_dom"/>
</dbReference>
<keyword evidence="6 12" id="KW-0472">Membrane</keyword>
<evidence type="ECO:0000256" key="8">
    <source>
        <dbReference type="ARBA" id="ARBA00023237"/>
    </source>
</evidence>
<evidence type="ECO:0000256" key="1">
    <source>
        <dbReference type="ARBA" id="ARBA00004459"/>
    </source>
</evidence>
<protein>
    <recommendedName>
        <fullName evidence="11 12">Outer membrane lipoprotein Blc</fullName>
    </recommendedName>
</protein>
<evidence type="ECO:0000256" key="9">
    <source>
        <dbReference type="ARBA" id="ARBA00023288"/>
    </source>
</evidence>